<gene>
    <name evidence="2" type="ORF">Bca52824_051551</name>
</gene>
<dbReference type="PANTHER" id="PTHR33116:SF76">
    <property type="entry name" value="DUF4283 DOMAIN-CONTAINING PROTEIN"/>
    <property type="match status" value="1"/>
</dbReference>
<proteinExistence type="predicted"/>
<dbReference type="EMBL" id="JAAMPC010000011">
    <property type="protein sequence ID" value="KAG2280331.1"/>
    <property type="molecule type" value="Genomic_DNA"/>
</dbReference>
<protein>
    <recommendedName>
        <fullName evidence="1">Reverse transcriptase zinc-binding domain-containing protein</fullName>
    </recommendedName>
</protein>
<feature type="domain" description="Reverse transcriptase zinc-binding" evidence="1">
    <location>
        <begin position="2"/>
        <end position="42"/>
    </location>
</feature>
<dbReference type="Proteomes" id="UP000886595">
    <property type="component" value="Unassembled WGS sequence"/>
</dbReference>
<name>A0A8X7R1X5_BRACI</name>
<comment type="caution">
    <text evidence="2">The sequence shown here is derived from an EMBL/GenBank/DDBJ whole genome shotgun (WGS) entry which is preliminary data.</text>
</comment>
<dbReference type="InterPro" id="IPR026960">
    <property type="entry name" value="RVT-Znf"/>
</dbReference>
<dbReference type="OrthoDB" id="1744683at2759"/>
<accession>A0A8X7R1X5</accession>
<evidence type="ECO:0000313" key="3">
    <source>
        <dbReference type="Proteomes" id="UP000886595"/>
    </source>
</evidence>
<keyword evidence="3" id="KW-1185">Reference proteome</keyword>
<dbReference type="PANTHER" id="PTHR33116">
    <property type="entry name" value="REVERSE TRANSCRIPTASE ZINC-BINDING DOMAIN-CONTAINING PROTEIN-RELATED-RELATED"/>
    <property type="match status" value="1"/>
</dbReference>
<reference evidence="2 3" key="1">
    <citation type="submission" date="2020-02" db="EMBL/GenBank/DDBJ databases">
        <authorList>
            <person name="Ma Q."/>
            <person name="Huang Y."/>
            <person name="Song X."/>
            <person name="Pei D."/>
        </authorList>
    </citation>
    <scope>NUCLEOTIDE SEQUENCE [LARGE SCALE GENOMIC DNA]</scope>
    <source>
        <strain evidence="2">Sxm20200214</strain>
        <tissue evidence="2">Leaf</tissue>
    </source>
</reference>
<evidence type="ECO:0000313" key="2">
    <source>
        <dbReference type="EMBL" id="KAG2280331.1"/>
    </source>
</evidence>
<dbReference type="AlphaFoldDB" id="A0A8X7R1X5"/>
<dbReference type="Pfam" id="PF13966">
    <property type="entry name" value="zf-RVT"/>
    <property type="match status" value="1"/>
</dbReference>
<evidence type="ECO:0000259" key="1">
    <source>
        <dbReference type="Pfam" id="PF13966"/>
    </source>
</evidence>
<sequence length="125" mass="14712">MVTRDRLIGWGMTVPSSCVLCVGHDESRQHLFFDCHFSNQVWSYFLSRLHLAPPTGFEAVLRWLKAPSRDKNVVLIIRLIFQVVLYVIWKERNQRIHTTVEKPSDTLIAEIQQTIRLRLDLLARR</sequence>
<organism evidence="2 3">
    <name type="scientific">Brassica carinata</name>
    <name type="common">Ethiopian mustard</name>
    <name type="synonym">Abyssinian cabbage</name>
    <dbReference type="NCBI Taxonomy" id="52824"/>
    <lineage>
        <taxon>Eukaryota</taxon>
        <taxon>Viridiplantae</taxon>
        <taxon>Streptophyta</taxon>
        <taxon>Embryophyta</taxon>
        <taxon>Tracheophyta</taxon>
        <taxon>Spermatophyta</taxon>
        <taxon>Magnoliopsida</taxon>
        <taxon>eudicotyledons</taxon>
        <taxon>Gunneridae</taxon>
        <taxon>Pentapetalae</taxon>
        <taxon>rosids</taxon>
        <taxon>malvids</taxon>
        <taxon>Brassicales</taxon>
        <taxon>Brassicaceae</taxon>
        <taxon>Brassiceae</taxon>
        <taxon>Brassica</taxon>
    </lineage>
</organism>